<dbReference type="InterPro" id="IPR002372">
    <property type="entry name" value="PQQ_rpt_dom"/>
</dbReference>
<organism evidence="3 4">
    <name type="scientific">Saccharothrix espanaensis (strain ATCC 51144 / DSM 44229 / JCM 9112 / NBRC 15066 / NRRL 15764)</name>
    <dbReference type="NCBI Taxonomy" id="1179773"/>
    <lineage>
        <taxon>Bacteria</taxon>
        <taxon>Bacillati</taxon>
        <taxon>Actinomycetota</taxon>
        <taxon>Actinomycetes</taxon>
        <taxon>Pseudonocardiales</taxon>
        <taxon>Pseudonocardiaceae</taxon>
        <taxon>Saccharothrix</taxon>
    </lineage>
</organism>
<feature type="transmembrane region" description="Helical" evidence="1">
    <location>
        <begin position="86"/>
        <end position="104"/>
    </location>
</feature>
<dbReference type="BioCyc" id="SESP1179773:BN6_RS18220-MONOMER"/>
<reference evidence="3 4" key="1">
    <citation type="journal article" date="2012" name="BMC Genomics">
        <title>Complete genome sequence of Saccharothrix espanaensis DSM 44229T and comparison to the other completely sequenced Pseudonocardiaceae.</title>
        <authorList>
            <person name="Strobel T."/>
            <person name="Al-Dilaimi A."/>
            <person name="Blom J."/>
            <person name="Gessner A."/>
            <person name="Kalinowski J."/>
            <person name="Luzhetska M."/>
            <person name="Puhler A."/>
            <person name="Szczepanowski R."/>
            <person name="Bechthold A."/>
            <person name="Ruckert C."/>
        </authorList>
    </citation>
    <scope>NUCLEOTIDE SEQUENCE [LARGE SCALE GENOMIC DNA]</scope>
    <source>
        <strain evidence="4">ATCC 51144 / DSM 44229 / JCM 9112 / NBRC 15066 / NRRL 15764</strain>
    </source>
</reference>
<dbReference type="Proteomes" id="UP000006281">
    <property type="component" value="Chromosome"/>
</dbReference>
<dbReference type="RefSeq" id="WP_015101165.1">
    <property type="nucleotide sequence ID" value="NC_019673.1"/>
</dbReference>
<dbReference type="OrthoDB" id="3661050at2"/>
<dbReference type="InterPro" id="IPR011044">
    <property type="entry name" value="Quino_amine_DH_bsu"/>
</dbReference>
<protein>
    <submittedName>
        <fullName evidence="3">Pyrrolo-quinoline quinone</fullName>
    </submittedName>
</protein>
<evidence type="ECO:0000259" key="2">
    <source>
        <dbReference type="Pfam" id="PF13360"/>
    </source>
</evidence>
<accession>K0K3E0</accession>
<dbReference type="EMBL" id="HE804045">
    <property type="protein sequence ID" value="CCH31053.1"/>
    <property type="molecule type" value="Genomic_DNA"/>
</dbReference>
<dbReference type="Gene3D" id="2.130.10.10">
    <property type="entry name" value="YVTN repeat-like/Quinoprotein amine dehydrogenase"/>
    <property type="match status" value="1"/>
</dbReference>
<dbReference type="PATRIC" id="fig|1179773.3.peg.3761"/>
<proteinExistence type="predicted"/>
<dbReference type="KEGG" id="sesp:BN6_37620"/>
<feature type="domain" description="Pyrrolo-quinoline quinone repeat" evidence="2">
    <location>
        <begin position="184"/>
        <end position="388"/>
    </location>
</feature>
<feature type="transmembrane region" description="Helical" evidence="1">
    <location>
        <begin position="31"/>
        <end position="49"/>
    </location>
</feature>
<evidence type="ECO:0000313" key="3">
    <source>
        <dbReference type="EMBL" id="CCH31053.1"/>
    </source>
</evidence>
<dbReference type="STRING" id="1179773.BN6_37620"/>
<dbReference type="HOGENOM" id="CLU_550577_0_0_11"/>
<keyword evidence="1" id="KW-0812">Transmembrane</keyword>
<dbReference type="InterPro" id="IPR015943">
    <property type="entry name" value="WD40/YVTN_repeat-like_dom_sf"/>
</dbReference>
<keyword evidence="1" id="KW-1133">Transmembrane helix</keyword>
<gene>
    <name evidence="3" type="ordered locus">BN6_37620</name>
</gene>
<feature type="transmembrane region" description="Helical" evidence="1">
    <location>
        <begin position="111"/>
        <end position="130"/>
    </location>
</feature>
<dbReference type="AlphaFoldDB" id="K0K3E0"/>
<dbReference type="SUPFAM" id="SSF50969">
    <property type="entry name" value="YVTN repeat-like/Quinoprotein amine dehydrogenase"/>
    <property type="match status" value="1"/>
</dbReference>
<feature type="transmembrane region" description="Helical" evidence="1">
    <location>
        <begin position="56"/>
        <end position="74"/>
    </location>
</feature>
<evidence type="ECO:0000256" key="1">
    <source>
        <dbReference type="SAM" id="Phobius"/>
    </source>
</evidence>
<keyword evidence="4" id="KW-1185">Reference proteome</keyword>
<name>K0K3E0_SACES</name>
<sequence length="519" mass="53030">MLRYLTLVGAATAAVAPFLSGGAARPEPVDGPVIGLAVGVIAVAALGFARHRAARITAVLGAVVALGLVLWALVTDVGAGLTGPRLPVLAVGSLAVAIGVGLSGSWRPRPVGVLAAVVAVAAAVLAPAGADAVIVESVTRDARDFAPPPVAEELTGRQWAWQPPADVVGVVAAGHGVVVGVGGGAVVALDGADGDEQWRYTRHGAFVGTLAASKDGKAVVATFRSRLATRNDLLVVLDADTGAVRFEKVVPAVVAEIEDIAPGTTALALRDRDLITAYDLVTGDEKWRWTPPDGCTSPYARAVRGKTTVLAPVECPDAARLVALDEATGVERWQHQVGLGKDDRRRLDVHLAGTPDGAVVSARLISTRALPGSVTSGLFDAETGKLLHRADPRWVVRADRGPRVLLEVQDGAEPRELEVLDLAAGTSRPLDPAACRDRTDDVTTATTYVRKCADNGREVTVVLQGLDGSPAVAVPVRMDGSGSVPESFLVAAPGAVVIARGTSGGTPSPVVGLTGGAPA</sequence>
<dbReference type="Pfam" id="PF13360">
    <property type="entry name" value="PQQ_2"/>
    <property type="match status" value="1"/>
</dbReference>
<dbReference type="eggNOG" id="COG1520">
    <property type="taxonomic scope" value="Bacteria"/>
</dbReference>
<keyword evidence="1" id="KW-0472">Membrane</keyword>
<evidence type="ECO:0000313" key="4">
    <source>
        <dbReference type="Proteomes" id="UP000006281"/>
    </source>
</evidence>